<dbReference type="InterPro" id="IPR039426">
    <property type="entry name" value="TonB-dep_rcpt-like"/>
</dbReference>
<evidence type="ECO:0000256" key="9">
    <source>
        <dbReference type="ARBA" id="ARBA00023237"/>
    </source>
</evidence>
<accession>A0A4D7BG27</accession>
<dbReference type="Pfam" id="PF00593">
    <property type="entry name" value="TonB_dep_Rec_b-barrel"/>
    <property type="match status" value="1"/>
</dbReference>
<keyword evidence="8 15" id="KW-0675">Receptor</keyword>
<comment type="subcellular location">
    <subcellularLocation>
        <location evidence="1 10">Cell outer membrane</location>
        <topology evidence="1 10">Multi-pass membrane protein</topology>
    </subcellularLocation>
</comment>
<keyword evidence="4 10" id="KW-0812">Transmembrane</keyword>
<evidence type="ECO:0000256" key="10">
    <source>
        <dbReference type="PROSITE-ProRule" id="PRU01360"/>
    </source>
</evidence>
<proteinExistence type="inferred from homology"/>
<dbReference type="Gene3D" id="2.170.130.10">
    <property type="entry name" value="TonB-dependent receptor, plug domain"/>
    <property type="match status" value="1"/>
</dbReference>
<organism evidence="15 16">
    <name type="scientific">Phreatobacter stygius</name>
    <dbReference type="NCBI Taxonomy" id="1940610"/>
    <lineage>
        <taxon>Bacteria</taxon>
        <taxon>Pseudomonadati</taxon>
        <taxon>Pseudomonadota</taxon>
        <taxon>Alphaproteobacteria</taxon>
        <taxon>Hyphomicrobiales</taxon>
        <taxon>Phreatobacteraceae</taxon>
        <taxon>Phreatobacter</taxon>
    </lineage>
</organism>
<dbReference type="GO" id="GO:0009279">
    <property type="term" value="C:cell outer membrane"/>
    <property type="evidence" value="ECO:0007669"/>
    <property type="project" value="UniProtKB-SubCell"/>
</dbReference>
<keyword evidence="3 10" id="KW-1134">Transmembrane beta strand</keyword>
<keyword evidence="2 10" id="KW-0813">Transport</keyword>
<dbReference type="InterPro" id="IPR037066">
    <property type="entry name" value="Plug_dom_sf"/>
</dbReference>
<reference evidence="15 16" key="1">
    <citation type="submission" date="2019-04" db="EMBL/GenBank/DDBJ databases">
        <title>Phreatobacter aquaticus sp. nov.</title>
        <authorList>
            <person name="Choi A."/>
        </authorList>
    </citation>
    <scope>NUCLEOTIDE SEQUENCE [LARGE SCALE GENOMIC DNA]</scope>
    <source>
        <strain evidence="15 16">KCTC 52518</strain>
    </source>
</reference>
<evidence type="ECO:0000256" key="3">
    <source>
        <dbReference type="ARBA" id="ARBA00022452"/>
    </source>
</evidence>
<dbReference type="CDD" id="cd01347">
    <property type="entry name" value="ligand_gated_channel"/>
    <property type="match status" value="1"/>
</dbReference>
<name>A0A4D7BG27_9HYPH</name>
<evidence type="ECO:0000256" key="8">
    <source>
        <dbReference type="ARBA" id="ARBA00023170"/>
    </source>
</evidence>
<evidence type="ECO:0000256" key="6">
    <source>
        <dbReference type="ARBA" id="ARBA00023077"/>
    </source>
</evidence>
<evidence type="ECO:0000256" key="2">
    <source>
        <dbReference type="ARBA" id="ARBA00022448"/>
    </source>
</evidence>
<gene>
    <name evidence="15" type="ORF">E8M01_30175</name>
</gene>
<evidence type="ECO:0000313" key="16">
    <source>
        <dbReference type="Proteomes" id="UP000298781"/>
    </source>
</evidence>
<keyword evidence="6 11" id="KW-0798">TonB box</keyword>
<protein>
    <submittedName>
        <fullName evidence="15">TonB-dependent receptor</fullName>
    </submittedName>
</protein>
<sequence>MAQRLILSLTSLLALPALALPVFALPALAQQATQPAIPLPDIMVYGASTVPVEAPRVGSAVTVITAEDMRNQGAQTLPDVLRLVPGVAIGQGGGRGGLSQVRIRGAEANHTLVVVDGVPINDVNNGDSDLANLPVDTIERIEVVRGPQSGIWGPNAQSGVILITTKSGRGLARPELTARLEGGSFGTLQGSASVRGAQGPLYGALSVSGLRAGGFVVAPGTTRPNGSEMGSFSAKLGADLSDWFNLEATLRMVSRTGFYNPANSAFGPGFATDPNYGFLANGSGRGTTNDLQGRIVGTVSLADGRWIQKFSADTSRQNTNAADAYVSSFGFLERQAFWSQTERNRAEYRSAYTFETPGFLGARHTLVGGAEIVRERFRYYYESDGFFGPFVNGGFAGTGQSRERKGLYGEYLLSLPTGFALSAALRQDWNSSFRNAATWRVTAAQSFDTGTRLHASLGKGVTNPTFIEQFGFTNTFVGNPNLRPEQSIGWDAGIEQRWFGGRLITDLTYFRANLENEIVGSGTTVENLPFATSRQGVEASVTARPLDWLRISASYTYTDTRSAENTFAGYVFKEAARRPKHAASLSATAAFAGDRGKFTVTLAHNGTMRDRFFGPLGTSDVYLRAYTLVGAQLSYDVTRNATAYIRGENVFGQRYQEVYGYNAGGAAVYAGLRVRLGD</sequence>
<keyword evidence="16" id="KW-1185">Reference proteome</keyword>
<dbReference type="PANTHER" id="PTHR30069:SF29">
    <property type="entry name" value="HEMOGLOBIN AND HEMOGLOBIN-HAPTOGLOBIN-BINDING PROTEIN 1-RELATED"/>
    <property type="match status" value="1"/>
</dbReference>
<dbReference type="Pfam" id="PF07715">
    <property type="entry name" value="Plug"/>
    <property type="match status" value="1"/>
</dbReference>
<dbReference type="OrthoDB" id="9796221at2"/>
<evidence type="ECO:0000256" key="1">
    <source>
        <dbReference type="ARBA" id="ARBA00004571"/>
    </source>
</evidence>
<dbReference type="SUPFAM" id="SSF56935">
    <property type="entry name" value="Porins"/>
    <property type="match status" value="1"/>
</dbReference>
<evidence type="ECO:0000259" key="13">
    <source>
        <dbReference type="Pfam" id="PF00593"/>
    </source>
</evidence>
<keyword evidence="9 10" id="KW-0998">Cell outer membrane</keyword>
<evidence type="ECO:0000256" key="5">
    <source>
        <dbReference type="ARBA" id="ARBA00022729"/>
    </source>
</evidence>
<evidence type="ECO:0000256" key="4">
    <source>
        <dbReference type="ARBA" id="ARBA00022692"/>
    </source>
</evidence>
<dbReference type="AlphaFoldDB" id="A0A4D7BG27"/>
<evidence type="ECO:0000256" key="12">
    <source>
        <dbReference type="SAM" id="SignalP"/>
    </source>
</evidence>
<comment type="similarity">
    <text evidence="10 11">Belongs to the TonB-dependent receptor family.</text>
</comment>
<evidence type="ECO:0000313" key="15">
    <source>
        <dbReference type="EMBL" id="QCI68126.1"/>
    </source>
</evidence>
<dbReference type="Gene3D" id="2.40.170.20">
    <property type="entry name" value="TonB-dependent receptor, beta-barrel domain"/>
    <property type="match status" value="1"/>
</dbReference>
<evidence type="ECO:0000259" key="14">
    <source>
        <dbReference type="Pfam" id="PF07715"/>
    </source>
</evidence>
<dbReference type="Proteomes" id="UP000298781">
    <property type="component" value="Chromosome"/>
</dbReference>
<feature type="signal peptide" evidence="12">
    <location>
        <begin position="1"/>
        <end position="19"/>
    </location>
</feature>
<evidence type="ECO:0000256" key="11">
    <source>
        <dbReference type="RuleBase" id="RU003357"/>
    </source>
</evidence>
<dbReference type="RefSeq" id="WP_136963546.1">
    <property type="nucleotide sequence ID" value="NZ_CP039690.1"/>
</dbReference>
<dbReference type="PANTHER" id="PTHR30069">
    <property type="entry name" value="TONB-DEPENDENT OUTER MEMBRANE RECEPTOR"/>
    <property type="match status" value="1"/>
</dbReference>
<dbReference type="InterPro" id="IPR036942">
    <property type="entry name" value="Beta-barrel_TonB_sf"/>
</dbReference>
<feature type="chain" id="PRO_5020939379" evidence="12">
    <location>
        <begin position="20"/>
        <end position="678"/>
    </location>
</feature>
<feature type="domain" description="TonB-dependent receptor plug" evidence="14">
    <location>
        <begin position="57"/>
        <end position="160"/>
    </location>
</feature>
<dbReference type="InterPro" id="IPR000531">
    <property type="entry name" value="Beta-barrel_TonB"/>
</dbReference>
<feature type="domain" description="TonB-dependent receptor-like beta-barrel" evidence="13">
    <location>
        <begin position="256"/>
        <end position="650"/>
    </location>
</feature>
<keyword evidence="5 12" id="KW-0732">Signal</keyword>
<dbReference type="PROSITE" id="PS52016">
    <property type="entry name" value="TONB_DEPENDENT_REC_3"/>
    <property type="match status" value="1"/>
</dbReference>
<dbReference type="GO" id="GO:0044718">
    <property type="term" value="P:siderophore transmembrane transport"/>
    <property type="evidence" value="ECO:0007669"/>
    <property type="project" value="TreeGrafter"/>
</dbReference>
<evidence type="ECO:0000256" key="7">
    <source>
        <dbReference type="ARBA" id="ARBA00023136"/>
    </source>
</evidence>
<dbReference type="InterPro" id="IPR012910">
    <property type="entry name" value="Plug_dom"/>
</dbReference>
<keyword evidence="7 10" id="KW-0472">Membrane</keyword>
<dbReference type="EMBL" id="CP039690">
    <property type="protein sequence ID" value="QCI68126.1"/>
    <property type="molecule type" value="Genomic_DNA"/>
</dbReference>
<dbReference type="KEGG" id="pstg:E8M01_30175"/>
<dbReference type="GO" id="GO:0015344">
    <property type="term" value="F:siderophore uptake transmembrane transporter activity"/>
    <property type="evidence" value="ECO:0007669"/>
    <property type="project" value="TreeGrafter"/>
</dbReference>